<reference evidence="1" key="1">
    <citation type="submission" date="2022-01" db="EMBL/GenBank/DDBJ databases">
        <authorList>
            <person name="King R."/>
        </authorList>
    </citation>
    <scope>NUCLEOTIDE SEQUENCE</scope>
</reference>
<dbReference type="EMBL" id="OV725083">
    <property type="protein sequence ID" value="CAH1407703.1"/>
    <property type="molecule type" value="Genomic_DNA"/>
</dbReference>
<protein>
    <submittedName>
        <fullName evidence="1">Uncharacterized protein</fullName>
    </submittedName>
</protein>
<accession>A0A9P0HU51</accession>
<dbReference type="Proteomes" id="UP001152798">
    <property type="component" value="Chromosome 7"/>
</dbReference>
<keyword evidence="2" id="KW-1185">Reference proteome</keyword>
<evidence type="ECO:0000313" key="2">
    <source>
        <dbReference type="Proteomes" id="UP001152798"/>
    </source>
</evidence>
<sequence>MSRYLTYSSSNGLRGLPIQLPGIWDNGICASMAYKYDIDDFLPSRSGSYGLFDCINPVCSAFRIGEDGYMERNSRPGTNQLYRFGIQSNNGNEITEAARAA</sequence>
<dbReference type="AlphaFoldDB" id="A0A9P0HU51"/>
<gene>
    <name evidence="1" type="ORF">NEZAVI_LOCUS15364</name>
</gene>
<evidence type="ECO:0000313" key="1">
    <source>
        <dbReference type="EMBL" id="CAH1407703.1"/>
    </source>
</evidence>
<organism evidence="1 2">
    <name type="scientific">Nezara viridula</name>
    <name type="common">Southern green stink bug</name>
    <name type="synonym">Cimex viridulus</name>
    <dbReference type="NCBI Taxonomy" id="85310"/>
    <lineage>
        <taxon>Eukaryota</taxon>
        <taxon>Metazoa</taxon>
        <taxon>Ecdysozoa</taxon>
        <taxon>Arthropoda</taxon>
        <taxon>Hexapoda</taxon>
        <taxon>Insecta</taxon>
        <taxon>Pterygota</taxon>
        <taxon>Neoptera</taxon>
        <taxon>Paraneoptera</taxon>
        <taxon>Hemiptera</taxon>
        <taxon>Heteroptera</taxon>
        <taxon>Panheteroptera</taxon>
        <taxon>Pentatomomorpha</taxon>
        <taxon>Pentatomoidea</taxon>
        <taxon>Pentatomidae</taxon>
        <taxon>Pentatominae</taxon>
        <taxon>Nezara</taxon>
    </lineage>
</organism>
<name>A0A9P0HU51_NEZVI</name>
<proteinExistence type="predicted"/>